<name>A0AAW3JUV8_9FIRM</name>
<protein>
    <submittedName>
        <fullName evidence="2">Uncharacterized protein</fullName>
    </submittedName>
</protein>
<feature type="transmembrane region" description="Helical" evidence="1">
    <location>
        <begin position="52"/>
        <end position="71"/>
    </location>
</feature>
<keyword evidence="3" id="KW-1185">Reference proteome</keyword>
<proteinExistence type="predicted"/>
<evidence type="ECO:0000313" key="3">
    <source>
        <dbReference type="Proteomes" id="UP000050833"/>
    </source>
</evidence>
<keyword evidence="1" id="KW-0812">Transmembrane</keyword>
<organism evidence="2 3">
    <name type="scientific">Butyribacter intestini</name>
    <dbReference type="NCBI Taxonomy" id="1703332"/>
    <lineage>
        <taxon>Bacteria</taxon>
        <taxon>Bacillati</taxon>
        <taxon>Bacillota</taxon>
        <taxon>Clostridia</taxon>
        <taxon>Lachnospirales</taxon>
        <taxon>Lachnospiraceae</taxon>
        <taxon>Butyribacter</taxon>
    </lineage>
</organism>
<gene>
    <name evidence="2" type="ORF">APZ18_04205</name>
</gene>
<evidence type="ECO:0000313" key="2">
    <source>
        <dbReference type="EMBL" id="KQC86397.1"/>
    </source>
</evidence>
<feature type="transmembrane region" description="Helical" evidence="1">
    <location>
        <begin position="114"/>
        <end position="142"/>
    </location>
</feature>
<dbReference type="AlphaFoldDB" id="A0AAW3JUV8"/>
<reference evidence="2 3" key="1">
    <citation type="submission" date="2015-10" db="EMBL/GenBank/DDBJ databases">
        <title>Butyribacter intestini gen. nov., sp. nov., a butyric acid-producing bacterium of the family Lachnospiraceae isolated from the human faeces.</title>
        <authorList>
            <person name="Zou Y."/>
            <person name="Xue W."/>
            <person name="Luo G."/>
            <person name="Lv M."/>
        </authorList>
    </citation>
    <scope>NUCLEOTIDE SEQUENCE [LARGE SCALE GENOMIC DNA]</scope>
    <source>
        <strain evidence="2 3">TF01-11</strain>
    </source>
</reference>
<dbReference type="RefSeq" id="WP_055941864.1">
    <property type="nucleotide sequence ID" value="NZ_LLKB01000001.1"/>
</dbReference>
<comment type="caution">
    <text evidence="2">The sequence shown here is derived from an EMBL/GenBank/DDBJ whole genome shotgun (WGS) entry which is preliminary data.</text>
</comment>
<feature type="transmembrane region" description="Helical" evidence="1">
    <location>
        <begin position="154"/>
        <end position="173"/>
    </location>
</feature>
<dbReference type="Proteomes" id="UP000050833">
    <property type="component" value="Unassembled WGS sequence"/>
</dbReference>
<accession>A0AAW3JUV8</accession>
<keyword evidence="1" id="KW-0472">Membrane</keyword>
<sequence>MQLHLKSKQVAWCGIIMAFTVILQIASGIIETSSLFLLAAASFLAGCVERKFGTVTALGFSIGAFILGIILAPQKLYCFTFAGFCVYVLVAEYFRQKDRQAANDGKTFRKSTEYIIKGILYHIMLIAALVISFTVTGLDVIFSKNMIEKAKDMPVFIIIILGVLCAELLWFVFDRAYIFFQDRYGLIVCGRED</sequence>
<dbReference type="EMBL" id="LLKB01000001">
    <property type="protein sequence ID" value="KQC86397.1"/>
    <property type="molecule type" value="Genomic_DNA"/>
</dbReference>
<feature type="transmembrane region" description="Helical" evidence="1">
    <location>
        <begin position="12"/>
        <end position="40"/>
    </location>
</feature>
<feature type="transmembrane region" description="Helical" evidence="1">
    <location>
        <begin position="76"/>
        <end position="94"/>
    </location>
</feature>
<evidence type="ECO:0000256" key="1">
    <source>
        <dbReference type="SAM" id="Phobius"/>
    </source>
</evidence>
<keyword evidence="1" id="KW-1133">Transmembrane helix</keyword>